<dbReference type="AlphaFoldDB" id="A0A0X3PXD0"/>
<sequence>MSFLDNRVKSNDILKIINCLSTPRGRLPFSDSSNFVSRNFCDGSPIFPKTPSVPLKVSMDFASEIANSAVLDENSSAIPPDQLPVCPSTSTCTPPKTIVHGVNDYHRTPSRDDSEDSDNFENLLKVLRAASPKNRSRTSEDHSSFIVSDTSGSEGDWSEGFYHRMNNAVFKDSHNSTGLKSHGERKKKTHRRLIFMTNSSGSTSDDELIFPTGVDSKAPDSSRKPFTRAVSESSPSIPILKEEQPPLQTSEGPSHVRSTSECLAQEGNPVPFKEPIIRQLKTLKSVNNRRCKKPPLTAPKSVISAETLTFIDSLYPLGTEPPHAVGKRRHPSAERYVTKFKQTRVELANRLFLFYNKVVFDEKLPKDLSVEWNARLLKTAGQCVYLRRKVTSRDGIVTESNLVRIELAPKVCTSADRLRDTLLHEACHAAVWLLHGVNDGHGPLWRGFARKANSLFPNIPRVTVRHAYAIDTRFTYECTGCGATVNRHSKSLDTEKKVCVNCHCRFQLLINTPRGRMMRPSLAAKADRRYRSHDPVALAAFQAQPRSPSAPAPDGVRPRNPFAEFVRENYKTVRQGPSGNSASCSHKEAMEQLGAMFRTMKLAKVNTDGPPLPQPTPNIAF</sequence>
<accession>A0A0X3PXD0</accession>
<proteinExistence type="predicted"/>
<feature type="domain" description="SprT-like" evidence="2">
    <location>
        <begin position="345"/>
        <end position="509"/>
    </location>
</feature>
<dbReference type="GO" id="GO:0006974">
    <property type="term" value="P:DNA damage response"/>
    <property type="evidence" value="ECO:0007669"/>
    <property type="project" value="UniProtKB-ARBA"/>
</dbReference>
<dbReference type="InterPro" id="IPR006640">
    <property type="entry name" value="SprT-like_domain"/>
</dbReference>
<dbReference type="PANTHER" id="PTHR23099:SF0">
    <property type="entry name" value="GERM CELL NUCLEAR ACIDIC PROTEIN"/>
    <property type="match status" value="1"/>
</dbReference>
<dbReference type="PANTHER" id="PTHR23099">
    <property type="entry name" value="TRANSCRIPTIONAL REGULATOR"/>
    <property type="match status" value="1"/>
</dbReference>
<evidence type="ECO:0000313" key="3">
    <source>
        <dbReference type="EMBL" id="JAP54757.1"/>
    </source>
</evidence>
<dbReference type="SMART" id="SM00731">
    <property type="entry name" value="SprT"/>
    <property type="match status" value="1"/>
</dbReference>
<gene>
    <name evidence="3" type="primary">ACRC</name>
    <name evidence="3" type="ORF">TR123448</name>
</gene>
<protein>
    <submittedName>
        <fullName evidence="3">Acidic repeat-containing protein</fullName>
    </submittedName>
</protein>
<feature type="compositionally biased region" description="Basic and acidic residues" evidence="1">
    <location>
        <begin position="103"/>
        <end position="112"/>
    </location>
</feature>
<evidence type="ECO:0000256" key="1">
    <source>
        <dbReference type="SAM" id="MobiDB-lite"/>
    </source>
</evidence>
<dbReference type="Pfam" id="PF10263">
    <property type="entry name" value="SprT-like"/>
    <property type="match status" value="1"/>
</dbReference>
<dbReference type="EMBL" id="GEEE01008468">
    <property type="protein sequence ID" value="JAP54757.1"/>
    <property type="molecule type" value="Transcribed_RNA"/>
</dbReference>
<name>A0A0X3PXD0_SCHSO</name>
<feature type="compositionally biased region" description="Polar residues" evidence="1">
    <location>
        <begin position="246"/>
        <end position="260"/>
    </location>
</feature>
<dbReference type="CDD" id="cd00084">
    <property type="entry name" value="HMG-box_SF"/>
    <property type="match status" value="1"/>
</dbReference>
<dbReference type="GO" id="GO:0005634">
    <property type="term" value="C:nucleus"/>
    <property type="evidence" value="ECO:0007669"/>
    <property type="project" value="TreeGrafter"/>
</dbReference>
<reference evidence="3" key="1">
    <citation type="submission" date="2016-01" db="EMBL/GenBank/DDBJ databases">
        <title>Reference transcriptome for the parasite Schistocephalus solidus: insights into the molecular evolution of parasitism.</title>
        <authorList>
            <person name="Hebert F.O."/>
            <person name="Grambauer S."/>
            <person name="Barber I."/>
            <person name="Landry C.R."/>
            <person name="Aubin-Horth N."/>
        </authorList>
    </citation>
    <scope>NUCLEOTIDE SEQUENCE</scope>
</reference>
<evidence type="ECO:0000259" key="2">
    <source>
        <dbReference type="SMART" id="SM00731"/>
    </source>
</evidence>
<organism evidence="3">
    <name type="scientific">Schistocephalus solidus</name>
    <name type="common">Tapeworm</name>
    <dbReference type="NCBI Taxonomy" id="70667"/>
    <lineage>
        <taxon>Eukaryota</taxon>
        <taxon>Metazoa</taxon>
        <taxon>Spiralia</taxon>
        <taxon>Lophotrochozoa</taxon>
        <taxon>Platyhelminthes</taxon>
        <taxon>Cestoda</taxon>
        <taxon>Eucestoda</taxon>
        <taxon>Diphyllobothriidea</taxon>
        <taxon>Diphyllobothriidae</taxon>
        <taxon>Schistocephalus</taxon>
    </lineage>
</organism>
<feature type="region of interest" description="Disordered" evidence="1">
    <location>
        <begin position="213"/>
        <end position="260"/>
    </location>
</feature>
<feature type="region of interest" description="Disordered" evidence="1">
    <location>
        <begin position="131"/>
        <end position="150"/>
    </location>
</feature>
<feature type="region of interest" description="Disordered" evidence="1">
    <location>
        <begin position="97"/>
        <end position="118"/>
    </location>
</feature>